<dbReference type="Gene3D" id="2.30.180.10">
    <property type="entry name" value="FAS1 domain"/>
    <property type="match status" value="4"/>
</dbReference>
<dbReference type="GO" id="GO:0031012">
    <property type="term" value="C:extracellular matrix"/>
    <property type="evidence" value="ECO:0007669"/>
    <property type="project" value="TreeGrafter"/>
</dbReference>
<feature type="signal peptide" evidence="1">
    <location>
        <begin position="1"/>
        <end position="16"/>
    </location>
</feature>
<dbReference type="OrthoDB" id="286301at2759"/>
<dbReference type="InterPro" id="IPR036378">
    <property type="entry name" value="FAS1_dom_sf"/>
</dbReference>
<accession>A0A7T8H0Z6</accession>
<proteinExistence type="predicted"/>
<feature type="domain" description="FAS1" evidence="2">
    <location>
        <begin position="194"/>
        <end position="358"/>
    </location>
</feature>
<dbReference type="EMBL" id="CP045899">
    <property type="protein sequence ID" value="QQP41519.1"/>
    <property type="molecule type" value="Genomic_DNA"/>
</dbReference>
<feature type="chain" id="PRO_5031472311" evidence="1">
    <location>
        <begin position="17"/>
        <end position="798"/>
    </location>
</feature>
<keyword evidence="4" id="KW-1185">Reference proteome</keyword>
<dbReference type="PROSITE" id="PS50213">
    <property type="entry name" value="FAS1"/>
    <property type="match status" value="4"/>
</dbReference>
<dbReference type="AlphaFoldDB" id="A0A7T8H0Z6"/>
<dbReference type="GO" id="GO:0050839">
    <property type="term" value="F:cell adhesion molecule binding"/>
    <property type="evidence" value="ECO:0007669"/>
    <property type="project" value="TreeGrafter"/>
</dbReference>
<dbReference type="SMART" id="SM00554">
    <property type="entry name" value="FAS1"/>
    <property type="match status" value="4"/>
</dbReference>
<feature type="domain" description="FAS1" evidence="2">
    <location>
        <begin position="502"/>
        <end position="631"/>
    </location>
</feature>
<name>A0A7T8H0Z6_CALRO</name>
<dbReference type="GO" id="GO:0030198">
    <property type="term" value="P:extracellular matrix organization"/>
    <property type="evidence" value="ECO:0007669"/>
    <property type="project" value="TreeGrafter"/>
</dbReference>
<dbReference type="GO" id="GO:0005615">
    <property type="term" value="C:extracellular space"/>
    <property type="evidence" value="ECO:0007669"/>
    <property type="project" value="TreeGrafter"/>
</dbReference>
<dbReference type="PANTHER" id="PTHR10900">
    <property type="entry name" value="PERIOSTIN-RELATED"/>
    <property type="match status" value="1"/>
</dbReference>
<organism evidence="3 4">
    <name type="scientific">Caligus rogercresseyi</name>
    <name type="common">Sea louse</name>
    <dbReference type="NCBI Taxonomy" id="217165"/>
    <lineage>
        <taxon>Eukaryota</taxon>
        <taxon>Metazoa</taxon>
        <taxon>Ecdysozoa</taxon>
        <taxon>Arthropoda</taxon>
        <taxon>Crustacea</taxon>
        <taxon>Multicrustacea</taxon>
        <taxon>Hexanauplia</taxon>
        <taxon>Copepoda</taxon>
        <taxon>Siphonostomatoida</taxon>
        <taxon>Caligidae</taxon>
        <taxon>Caligus</taxon>
    </lineage>
</organism>
<dbReference type="Pfam" id="PF02469">
    <property type="entry name" value="Fasciclin"/>
    <property type="match status" value="4"/>
</dbReference>
<evidence type="ECO:0000313" key="4">
    <source>
        <dbReference type="Proteomes" id="UP000595437"/>
    </source>
</evidence>
<dbReference type="PANTHER" id="PTHR10900:SF77">
    <property type="entry name" value="FI19380P1"/>
    <property type="match status" value="1"/>
</dbReference>
<feature type="domain" description="FAS1" evidence="2">
    <location>
        <begin position="362"/>
        <end position="498"/>
    </location>
</feature>
<gene>
    <name evidence="3" type="ORF">FKW44_015922</name>
</gene>
<evidence type="ECO:0000256" key="1">
    <source>
        <dbReference type="SAM" id="SignalP"/>
    </source>
</evidence>
<reference evidence="4" key="1">
    <citation type="submission" date="2021-01" db="EMBL/GenBank/DDBJ databases">
        <title>Caligus Genome Assembly.</title>
        <authorList>
            <person name="Gallardo-Escarate C."/>
        </authorList>
    </citation>
    <scope>NUCLEOTIDE SEQUENCE [LARGE SCALE GENOMIC DNA]</scope>
</reference>
<evidence type="ECO:0000259" key="2">
    <source>
        <dbReference type="PROSITE" id="PS50213"/>
    </source>
</evidence>
<feature type="domain" description="FAS1" evidence="2">
    <location>
        <begin position="635"/>
        <end position="770"/>
    </location>
</feature>
<dbReference type="InterPro" id="IPR000782">
    <property type="entry name" value="FAS1_domain"/>
</dbReference>
<keyword evidence="1" id="KW-0732">Signal</keyword>
<dbReference type="SUPFAM" id="SSF82153">
    <property type="entry name" value="FAS1 domain"/>
    <property type="match status" value="4"/>
</dbReference>
<protein>
    <submittedName>
        <fullName evidence="3">Midline fasciclinlike</fullName>
    </submittedName>
</protein>
<dbReference type="GO" id="GO:0007155">
    <property type="term" value="P:cell adhesion"/>
    <property type="evidence" value="ECO:0007669"/>
    <property type="project" value="TreeGrafter"/>
</dbReference>
<evidence type="ECO:0000313" key="3">
    <source>
        <dbReference type="EMBL" id="QQP41519.1"/>
    </source>
</evidence>
<dbReference type="InterPro" id="IPR050904">
    <property type="entry name" value="Adhesion/Biosynth-related"/>
</dbReference>
<sequence length="798" mass="89589">MRLVWIIALTIGVCRGANEFRDEASHLWDQIYDGFETIHATAYKEIHPWASTFEAKVGEALDDIFEPTRRSGEVDQPNNNNDSKTSPALPSVFPLNHLFKNVFQMPHGLFPGKRNWWNGDNVCSERRMIDEAKNSSVSSSREEESEGKKGIQFLMDFSMTSCRDDTNLHECTTTVNKNGEKKTIVLTYTCCYGYRRTDESGCEQVDLAPLTETMTKVGSEEFSKLLEGAKIDLSEGNYSIFVPNNDAVEDYRREIEGINALDIDGGDIRYKVSRRRKRYAVEGASIPTLVKGHIVPGFLDSADVHDEKVITSLEEVSKIRMTVYNTYPKKTWMANCAKVVSKNNYANNGIVHVIDKVMRPITSNLYELISSDPQFSIFKELLDAVKDKDEILKKLNDEDGQFTVLIPTNGAFDKLEGRIKDKLRSGSTCAIDIIKHHVLPNVICSGVIEGKARTINSLGKYLSLNMDEDMELTVEDKPVVVKDVVGSNGVLYVMEDFIIPESSKSVDEVLEDANLDTFKKYLEKADMMEALDERDNITIFAPSNRALEALPRDFVADKKKLKDFLMYHIAEKRFLSSAKKDTALKINTFSSSGAFLLGIPTPDIATVQCARISKRDVDVCGGTIHKIEKALFPPYGSILDIMKSEDKYSKFYKLVQDSGVDLSNQQFTVLLPTNSAFDSLPEEALSKMKENRTAWAEKIVKKHVLEDSYCCASILPRNIFLDTSGKRTLGEDIVSLRKSVGGHYYVNDAEIRVCDVMATNGVVHNIDNVLIPSDMKLRRSGGDPILPLRNIIYSGLFQ</sequence>
<dbReference type="Proteomes" id="UP000595437">
    <property type="component" value="Chromosome 10"/>
</dbReference>